<dbReference type="GO" id="GO:0006167">
    <property type="term" value="P:AMP biosynthetic process"/>
    <property type="evidence" value="ECO:0007669"/>
    <property type="project" value="TreeGrafter"/>
</dbReference>
<dbReference type="PANTHER" id="PTHR21340">
    <property type="entry name" value="DIADENOSINE 5,5-P1,P4-TETRAPHOSPHATE PYROPHOSPHOHYDROLASE MUTT"/>
    <property type="match status" value="1"/>
</dbReference>
<dbReference type="InterPro" id="IPR000086">
    <property type="entry name" value="NUDIX_hydrolase_dom"/>
</dbReference>
<feature type="domain" description="Nudix hydrolase" evidence="2">
    <location>
        <begin position="15"/>
        <end position="169"/>
    </location>
</feature>
<keyword evidence="1" id="KW-0378">Hydrolase</keyword>
<dbReference type="Proteomes" id="UP001337655">
    <property type="component" value="Unassembled WGS sequence"/>
</dbReference>
<dbReference type="RefSeq" id="XP_064659216.1">
    <property type="nucleotide sequence ID" value="XM_064803091.1"/>
</dbReference>
<dbReference type="PROSITE" id="PS51462">
    <property type="entry name" value="NUDIX"/>
    <property type="match status" value="1"/>
</dbReference>
<dbReference type="InterPro" id="IPR015797">
    <property type="entry name" value="NUDIX_hydrolase-like_dom_sf"/>
</dbReference>
<dbReference type="GeneID" id="89927189"/>
<protein>
    <recommendedName>
        <fullName evidence="2">Nudix hydrolase domain-containing protein</fullName>
    </recommendedName>
</protein>
<comment type="caution">
    <text evidence="3">The sequence shown here is derived from an EMBL/GenBank/DDBJ whole genome shotgun (WGS) entry which is preliminary data.</text>
</comment>
<dbReference type="InterPro" id="IPR051325">
    <property type="entry name" value="Nudix_hydrolase_domain"/>
</dbReference>
<sequence>MVQSHFETETFTSENFVETAGTILFRLSTQEICILHLLEKDEYVLPEGRRNLGESRQQTALRETREETEFSCNLMHLDMLSRVCPPVEDEEFPDEARFYKHVIEPVAMQTRRVEGGIKLIWWYVATINEEVPVGEHESERFGVEFNGYEETLRKLTFEEDRKVVRRAIELVNSTMANKEK</sequence>
<evidence type="ECO:0000259" key="2">
    <source>
        <dbReference type="PROSITE" id="PS51462"/>
    </source>
</evidence>
<dbReference type="GO" id="GO:0004081">
    <property type="term" value="F:bis(5'-nucleosyl)-tetraphosphatase (asymmetrical) activity"/>
    <property type="evidence" value="ECO:0007669"/>
    <property type="project" value="TreeGrafter"/>
</dbReference>
<dbReference type="Gene3D" id="3.90.79.10">
    <property type="entry name" value="Nucleoside Triphosphate Pyrophosphohydrolase"/>
    <property type="match status" value="1"/>
</dbReference>
<organism evidence="3 4">
    <name type="scientific">Saxophila tyrrhenica</name>
    <dbReference type="NCBI Taxonomy" id="1690608"/>
    <lineage>
        <taxon>Eukaryota</taxon>
        <taxon>Fungi</taxon>
        <taxon>Dikarya</taxon>
        <taxon>Ascomycota</taxon>
        <taxon>Pezizomycotina</taxon>
        <taxon>Dothideomycetes</taxon>
        <taxon>Dothideomycetidae</taxon>
        <taxon>Mycosphaerellales</taxon>
        <taxon>Extremaceae</taxon>
        <taxon>Saxophila</taxon>
    </lineage>
</organism>
<dbReference type="GO" id="GO:0006754">
    <property type="term" value="P:ATP biosynthetic process"/>
    <property type="evidence" value="ECO:0007669"/>
    <property type="project" value="TreeGrafter"/>
</dbReference>
<reference evidence="3 4" key="1">
    <citation type="submission" date="2023-08" db="EMBL/GenBank/DDBJ databases">
        <title>Black Yeasts Isolated from many extreme environments.</title>
        <authorList>
            <person name="Coleine C."/>
            <person name="Stajich J.E."/>
            <person name="Selbmann L."/>
        </authorList>
    </citation>
    <scope>NUCLEOTIDE SEQUENCE [LARGE SCALE GENOMIC DNA]</scope>
    <source>
        <strain evidence="3 4">CCFEE 5935</strain>
    </source>
</reference>
<evidence type="ECO:0000256" key="1">
    <source>
        <dbReference type="ARBA" id="ARBA00022801"/>
    </source>
</evidence>
<keyword evidence="4" id="KW-1185">Reference proteome</keyword>
<name>A0AAV9PDV9_9PEZI</name>
<accession>A0AAV9PDV9</accession>
<evidence type="ECO:0000313" key="4">
    <source>
        <dbReference type="Proteomes" id="UP001337655"/>
    </source>
</evidence>
<proteinExistence type="predicted"/>
<gene>
    <name evidence="3" type="ORF">LTR77_005848</name>
</gene>
<dbReference type="EMBL" id="JAVRRT010000008">
    <property type="protein sequence ID" value="KAK5169870.1"/>
    <property type="molecule type" value="Genomic_DNA"/>
</dbReference>
<dbReference type="PANTHER" id="PTHR21340:SF0">
    <property type="entry name" value="BIS(5'-NUCLEOSYL)-TETRAPHOSPHATASE [ASYMMETRICAL]"/>
    <property type="match status" value="1"/>
</dbReference>
<dbReference type="AlphaFoldDB" id="A0AAV9PDV9"/>
<dbReference type="SUPFAM" id="SSF55811">
    <property type="entry name" value="Nudix"/>
    <property type="match status" value="1"/>
</dbReference>
<evidence type="ECO:0000313" key="3">
    <source>
        <dbReference type="EMBL" id="KAK5169870.1"/>
    </source>
</evidence>